<dbReference type="AlphaFoldDB" id="A0A1R1BV95"/>
<keyword evidence="1" id="KW-0812">Transmembrane</keyword>
<feature type="transmembrane region" description="Helical" evidence="1">
    <location>
        <begin position="33"/>
        <end position="52"/>
    </location>
</feature>
<proteinExistence type="predicted"/>
<name>A0A1R1BV95_PAEAM</name>
<reference evidence="2 3" key="1">
    <citation type="submission" date="2016-11" db="EMBL/GenBank/DDBJ databases">
        <title>Paenibacillus species isolates.</title>
        <authorList>
            <person name="Beno S.M."/>
        </authorList>
    </citation>
    <scope>NUCLEOTIDE SEQUENCE [LARGE SCALE GENOMIC DNA]</scope>
    <source>
        <strain evidence="2 3">FSL H8-0246</strain>
    </source>
</reference>
<evidence type="ECO:0000313" key="2">
    <source>
        <dbReference type="EMBL" id="OMF13783.1"/>
    </source>
</evidence>
<evidence type="ECO:0000313" key="3">
    <source>
        <dbReference type="Proteomes" id="UP000187134"/>
    </source>
</evidence>
<comment type="caution">
    <text evidence="2">The sequence shown here is derived from an EMBL/GenBank/DDBJ whole genome shotgun (WGS) entry which is preliminary data.</text>
</comment>
<dbReference type="Proteomes" id="UP000187134">
    <property type="component" value="Unassembled WGS sequence"/>
</dbReference>
<keyword evidence="1" id="KW-0472">Membrane</keyword>
<dbReference type="EMBL" id="MRTJ01000004">
    <property type="protein sequence ID" value="OMF13783.1"/>
    <property type="molecule type" value="Genomic_DNA"/>
</dbReference>
<sequence>MGKKIKSLRVSLLLSILCTITSGINYLTTKLPIVGIMFIVITIALIIQVVAYTTEMKNIKKS</sequence>
<evidence type="ECO:0000256" key="1">
    <source>
        <dbReference type="SAM" id="Phobius"/>
    </source>
</evidence>
<protein>
    <submittedName>
        <fullName evidence="2">Uncharacterized protein</fullName>
    </submittedName>
</protein>
<keyword evidence="1" id="KW-1133">Transmembrane helix</keyword>
<gene>
    <name evidence="2" type="ORF">BK131_14045</name>
</gene>
<organism evidence="2 3">
    <name type="scientific">Paenibacillus amylolyticus</name>
    <dbReference type="NCBI Taxonomy" id="1451"/>
    <lineage>
        <taxon>Bacteria</taxon>
        <taxon>Bacillati</taxon>
        <taxon>Bacillota</taxon>
        <taxon>Bacilli</taxon>
        <taxon>Bacillales</taxon>
        <taxon>Paenibacillaceae</taxon>
        <taxon>Paenibacillus</taxon>
    </lineage>
</organism>
<dbReference type="RefSeq" id="WP_076332109.1">
    <property type="nucleotide sequence ID" value="NZ_MRTJ01000004.1"/>
</dbReference>
<accession>A0A1R1BV95</accession>